<feature type="chain" id="PRO_5017752688" evidence="1">
    <location>
        <begin position="26"/>
        <end position="268"/>
    </location>
</feature>
<comment type="caution">
    <text evidence="2">The sequence shown here is derived from an EMBL/GenBank/DDBJ whole genome shotgun (WGS) entry which is preliminary data.</text>
</comment>
<accession>A0A3D4V723</accession>
<dbReference type="GO" id="GO:0004180">
    <property type="term" value="F:carboxypeptidase activity"/>
    <property type="evidence" value="ECO:0007669"/>
    <property type="project" value="UniProtKB-KW"/>
</dbReference>
<evidence type="ECO:0000313" key="2">
    <source>
        <dbReference type="EMBL" id="HCT56933.1"/>
    </source>
</evidence>
<dbReference type="Proteomes" id="UP000264071">
    <property type="component" value="Unassembled WGS sequence"/>
</dbReference>
<feature type="signal peptide" evidence="1">
    <location>
        <begin position="1"/>
        <end position="25"/>
    </location>
</feature>
<dbReference type="SUPFAM" id="SSF49464">
    <property type="entry name" value="Carboxypeptidase regulatory domain-like"/>
    <property type="match status" value="1"/>
</dbReference>
<evidence type="ECO:0000256" key="1">
    <source>
        <dbReference type="SAM" id="SignalP"/>
    </source>
</evidence>
<gene>
    <name evidence="2" type="ORF">DGD08_06930</name>
</gene>
<organism evidence="2 3">
    <name type="scientific">Gemmatimonas aurantiaca</name>
    <dbReference type="NCBI Taxonomy" id="173480"/>
    <lineage>
        <taxon>Bacteria</taxon>
        <taxon>Pseudomonadati</taxon>
        <taxon>Gemmatimonadota</taxon>
        <taxon>Gemmatimonadia</taxon>
        <taxon>Gemmatimonadales</taxon>
        <taxon>Gemmatimonadaceae</taxon>
        <taxon>Gemmatimonas</taxon>
    </lineage>
</organism>
<keyword evidence="2" id="KW-0645">Protease</keyword>
<dbReference type="Gene3D" id="2.60.40.1120">
    <property type="entry name" value="Carboxypeptidase-like, regulatory domain"/>
    <property type="match status" value="1"/>
</dbReference>
<reference evidence="2 3" key="1">
    <citation type="journal article" date="2018" name="Nat. Biotechnol.">
        <title>A standardized bacterial taxonomy based on genome phylogeny substantially revises the tree of life.</title>
        <authorList>
            <person name="Parks D.H."/>
            <person name="Chuvochina M."/>
            <person name="Waite D.W."/>
            <person name="Rinke C."/>
            <person name="Skarshewski A."/>
            <person name="Chaumeil P.A."/>
            <person name="Hugenholtz P."/>
        </authorList>
    </citation>
    <scope>NUCLEOTIDE SEQUENCE [LARGE SCALE GENOMIC DNA]</scope>
    <source>
        <strain evidence="2">UBA8844</strain>
    </source>
</reference>
<dbReference type="Pfam" id="PF13620">
    <property type="entry name" value="CarboxypepD_reg"/>
    <property type="match status" value="1"/>
</dbReference>
<proteinExistence type="predicted"/>
<name>A0A3D4V723_9BACT</name>
<keyword evidence="1" id="KW-0732">Signal</keyword>
<dbReference type="EMBL" id="DPIY01000006">
    <property type="protein sequence ID" value="HCT56933.1"/>
    <property type="molecule type" value="Genomic_DNA"/>
</dbReference>
<protein>
    <submittedName>
        <fullName evidence="2">Carboxypeptidase-like regulatory domain-containing protein</fullName>
    </submittedName>
</protein>
<evidence type="ECO:0000313" key="3">
    <source>
        <dbReference type="Proteomes" id="UP000264071"/>
    </source>
</evidence>
<sequence>MWTDGCKSIAVAALLVLAILTTSTAKVEAQTASRVALLGTVLAEQGERPIAGAQVELVGNGNMTTTDSSGVFALWDILPGRYRLLIRALGFAPLDIPLVVPDDGLDALEVLLPPTLGRVEVKAGGVPREAHLRGFDQRRRWGWGRFMDSTRLHAYGPMQWATQLTTNTPFLRIVRFESIYGSGYTFAGRRRGAISLRGDVRSECYPHIIVDNVVMYANGIGESPLDIGFLTGGPPVVASEYYSAAQVPAEFDKGGQAVCGALVLWTQR</sequence>
<dbReference type="AlphaFoldDB" id="A0A3D4V723"/>
<keyword evidence="2" id="KW-0121">Carboxypeptidase</keyword>
<dbReference type="InterPro" id="IPR008969">
    <property type="entry name" value="CarboxyPept-like_regulatory"/>
</dbReference>
<keyword evidence="2" id="KW-0378">Hydrolase</keyword>